<organism evidence="17 18">
    <name type="scientific">Cimex lectularius</name>
    <name type="common">Bed bug</name>
    <name type="synonym">Acanthia lectularia</name>
    <dbReference type="NCBI Taxonomy" id="79782"/>
    <lineage>
        <taxon>Eukaryota</taxon>
        <taxon>Metazoa</taxon>
        <taxon>Ecdysozoa</taxon>
        <taxon>Arthropoda</taxon>
        <taxon>Hexapoda</taxon>
        <taxon>Insecta</taxon>
        <taxon>Pterygota</taxon>
        <taxon>Neoptera</taxon>
        <taxon>Paraneoptera</taxon>
        <taxon>Hemiptera</taxon>
        <taxon>Heteroptera</taxon>
        <taxon>Panheteroptera</taxon>
        <taxon>Cimicomorpha</taxon>
        <taxon>Cimicidae</taxon>
        <taxon>Cimex</taxon>
    </lineage>
</organism>
<evidence type="ECO:0000313" key="18">
    <source>
        <dbReference type="Proteomes" id="UP000494040"/>
    </source>
</evidence>
<feature type="domain" description="Cadherin" evidence="16">
    <location>
        <begin position="1289"/>
        <end position="1403"/>
    </location>
</feature>
<feature type="domain" description="Cadherin" evidence="16">
    <location>
        <begin position="1406"/>
        <end position="1520"/>
    </location>
</feature>
<dbReference type="InterPro" id="IPR020894">
    <property type="entry name" value="Cadherin_CS"/>
</dbReference>
<keyword evidence="6" id="KW-0677">Repeat</keyword>
<dbReference type="FunFam" id="2.60.40.60:FF:000266">
    <property type="entry name" value="Cadherin 23"/>
    <property type="match status" value="1"/>
</dbReference>
<dbReference type="SMART" id="SM00112">
    <property type="entry name" value="CA"/>
    <property type="match status" value="11"/>
</dbReference>
<name>A0A8I6SVF9_CIMLE</name>
<feature type="region of interest" description="Disordered" evidence="13">
    <location>
        <begin position="1714"/>
        <end position="1762"/>
    </location>
</feature>
<evidence type="ECO:0000256" key="12">
    <source>
        <dbReference type="PROSITE-ProRule" id="PRU00043"/>
    </source>
</evidence>
<feature type="domain" description="Cadherin" evidence="16">
    <location>
        <begin position="138"/>
        <end position="248"/>
    </location>
</feature>
<dbReference type="GO" id="GO:0005886">
    <property type="term" value="C:plasma membrane"/>
    <property type="evidence" value="ECO:0007669"/>
    <property type="project" value="UniProtKB-SubCell"/>
</dbReference>
<dbReference type="GO" id="GO:0007156">
    <property type="term" value="P:homophilic cell adhesion via plasma membrane adhesion molecules"/>
    <property type="evidence" value="ECO:0007669"/>
    <property type="project" value="InterPro"/>
</dbReference>
<keyword evidence="5 15" id="KW-0732">Signal</keyword>
<dbReference type="InterPro" id="IPR015919">
    <property type="entry name" value="Cadherin-like_sf"/>
</dbReference>
<feature type="domain" description="Cadherin" evidence="16">
    <location>
        <begin position="1177"/>
        <end position="1291"/>
    </location>
</feature>
<dbReference type="EnsemblMetazoa" id="XM_024230449.1">
    <property type="protein sequence ID" value="XP_024086217.1"/>
    <property type="gene ID" value="LOC106660873"/>
</dbReference>
<feature type="domain" description="Cadherin" evidence="16">
    <location>
        <begin position="786"/>
        <end position="889"/>
    </location>
</feature>
<dbReference type="OrthoDB" id="6252479at2759"/>
<proteinExistence type="predicted"/>
<evidence type="ECO:0000256" key="10">
    <source>
        <dbReference type="ARBA" id="ARBA00023136"/>
    </source>
</evidence>
<evidence type="ECO:0000256" key="8">
    <source>
        <dbReference type="ARBA" id="ARBA00022889"/>
    </source>
</evidence>
<evidence type="ECO:0000256" key="13">
    <source>
        <dbReference type="SAM" id="MobiDB-lite"/>
    </source>
</evidence>
<dbReference type="GeneID" id="106660873"/>
<dbReference type="KEGG" id="clec:106660873"/>
<feature type="domain" description="Cadherin" evidence="16">
    <location>
        <begin position="585"/>
        <end position="692"/>
    </location>
</feature>
<dbReference type="FunFam" id="2.60.40.60:FF:000123">
    <property type="entry name" value="Protocadherin beta 4"/>
    <property type="match status" value="1"/>
</dbReference>
<dbReference type="FunFam" id="2.60.40.60:FF:000092">
    <property type="entry name" value="Protocadherin 8"/>
    <property type="match status" value="1"/>
</dbReference>
<dbReference type="SUPFAM" id="SSF49313">
    <property type="entry name" value="Cadherin-like"/>
    <property type="match status" value="12"/>
</dbReference>
<dbReference type="Proteomes" id="UP000494040">
    <property type="component" value="Unassembled WGS sequence"/>
</dbReference>
<evidence type="ECO:0000259" key="16">
    <source>
        <dbReference type="PROSITE" id="PS50268"/>
    </source>
</evidence>
<feature type="signal peptide" evidence="15">
    <location>
        <begin position="1"/>
        <end position="19"/>
    </location>
</feature>
<feature type="chain" id="PRO_5036432550" description="Cadherin domain-containing protein" evidence="15">
    <location>
        <begin position="20"/>
        <end position="1857"/>
    </location>
</feature>
<keyword evidence="11" id="KW-0325">Glycoprotein</keyword>
<accession>A0A8I6SVF9</accession>
<dbReference type="Pfam" id="PF00028">
    <property type="entry name" value="Cadherin"/>
    <property type="match status" value="8"/>
</dbReference>
<keyword evidence="18" id="KW-1185">Reference proteome</keyword>
<dbReference type="EnsemblMetazoa" id="XM_014383888.2">
    <property type="protein sequence ID" value="XP_014239374.1"/>
    <property type="gene ID" value="LOC106660873"/>
</dbReference>
<comment type="subcellular location">
    <subcellularLocation>
        <location evidence="1">Cell membrane</location>
        <topology evidence="1">Single-pass type I membrane protein</topology>
    </subcellularLocation>
</comment>
<feature type="compositionally biased region" description="Basic residues" evidence="13">
    <location>
        <begin position="1717"/>
        <end position="1739"/>
    </location>
</feature>
<dbReference type="PROSITE" id="PS50268">
    <property type="entry name" value="CADHERIN_2"/>
    <property type="match status" value="12"/>
</dbReference>
<sequence length="1857" mass="208181">MKGLIAWTVLLATFVFTKAEGCQFYPQGEYLRFVRVPESLEVGDEVLLVEVHPRRNLSIQAVDQKEDAHFFKFKAVNRTHISLRLAQSLENLVDNPVPQNVLKFRLVCDYQDGEDTINSYLSATVYVEDVNDHGPVFVDAPYHVNVDELTPTGLTVFRGIHAVDMDKPNTPNSELVYSLSGGNVGSKFSLEMQGQRPALVLKRSLDYDDGDKQYKLIVTASDRGSPPRSATTTVSISVNDSDDLNPTFTKDVYKTQITETYPMTGKKIHVPLLFAPRIKAYDQDLAINATVRYDIITGNDKHLFYLDPQNGTLFLEKEIDLDTLPGMLFTLQIQATQLDNPLKTGVARVEVEVLDLNDNQPQFEVEMYNISIVENLPNGFSVLQVIAADIDQGDNGEFVYHLVDPSQAFSIDSRTGWLTVRNQAKLDREVRPTLNMRVLAREKMPSLVSASSDSYVNIEVTLLDANDNNPTFVPSNLYEFTISNVAPIGFMVGKVEASDPDLGRNGMVLYELKRGNKTSHSVPFIVHPKSGAITIADSPIPMGRKALFVEASDQPANPSERRFSLAVVTIDVVVSDKMNIPPDFVGAPYEFWVGDDVPVGTSIGQVRVTEAIDKSRAIFDLLHSYHEGVPFAIEERSGTISVIDEISKYEHNKYDFEAVVTDDRSVSIVTNLTVHIVESQMSNMDKTSLLEFKVRENISGAMVGRIVVGPGKDSRNKPLKFSITDHEDSSMFAVSQDGTLYTQRSLDREYRDSYFLTVIVHNGRGDRYYQVHVTVEDENDNAPMFDRNWYEGHIREDCRVECEVRLDHIIRVTDPDKGPNSEFIVSLQGDGSEIFQLTRNGKIVLKAPLDRETKETYSLTLVAKDKGNLSSQIKLTIHVDDVNDNTPQFVQMLIPHEGTIKVIPGSKRALQIVLGNETIPYPKDNRKKKDFTTIILPETLKIGRVVFRILAVDKDLGDNATLKYVVDSETFIPKGPFTKVFNTHHFAIHPMNGEVTVAALLPPESEFLVNFTVNDGGGLKDWLVVRFNIEDVNDNPPVFDKARYDFTIQEGNYNKFLVGRVLAKDEDYGANGNISYTILQKRDNTTHLPFSITSQGDIHISGNLDREIKDRYSFKILSQDNGPLEKRQRATAEVVIHISDINDNAPIFYGFDRVLQTAPSEYSSIDFDPEQYEPAVMIPVYFASVVENSAPGVPIAKILANDSDLPDNGNGIILYDIPRKKNHRQLFAIDKEGVVTVTTFLDYEAQSSHNVTIIASDLGQPSMSSTALLIVTVVDVVENVEETVKTLVPVNYYELEVEENCAVPLELLKINVTNNDMDYKFSLIPTVDMSAFLINQKNGTLYLTVSPDREVVHILQAKIKVTLIKRAKNMAHVVYPIYPNDLNSNEVKVIVRVKDVNDNPPKFKTSGRPYVAAIPTTATYGYPIIRLHATDNDEGINGQVRYHMLTRDDSEPTKFAIDPISGQVRAIMNFEGESGKVYGFDVKATDRRGMDDGLSTIANVFVYVLDEQKKIVMVMGAKLLEIEHNIDNITGALSNVTGLDVRVRKLEPHDSKDATDMYLYAVDPLMNVILDSETFNQVLKAHPNEVKKAIEPYHMLSIMLPESDENYLKKNYSQSYINLSGLELATIALGCIVFLGAVTSVFCVICLHKRRFVRILKLEAKKKKDMFNVGITPLSADLMFHSKDHMDTKQRSMFHLNTFVEDSTDSYVSNRSDCQRYRRPQRRHRHLSTCPRHQSRRRVIEKAPSTTLLKNSLASVHSSGRDSGIVEPHHGCCPCGHSSTHSSANSSQGSYEDSLKSLHRQHSRSSGSPEACIGHQSATIGRRRSLRGNEIIRAYPPPVPPPISRRPSVDRSSWKYN</sequence>
<feature type="domain" description="Cadherin" evidence="16">
    <location>
        <begin position="249"/>
        <end position="363"/>
    </location>
</feature>
<feature type="transmembrane region" description="Helical" evidence="14">
    <location>
        <begin position="1624"/>
        <end position="1647"/>
    </location>
</feature>
<keyword evidence="2" id="KW-1003">Cell membrane</keyword>
<feature type="domain" description="Cadherin" evidence="16">
    <location>
        <begin position="928"/>
        <end position="1039"/>
    </location>
</feature>
<feature type="domain" description="Cadherin" evidence="16">
    <location>
        <begin position="1040"/>
        <end position="1148"/>
    </location>
</feature>
<keyword evidence="9 14" id="KW-1133">Transmembrane helix</keyword>
<keyword evidence="7 12" id="KW-0106">Calcium</keyword>
<reference evidence="17" key="1">
    <citation type="submission" date="2022-01" db="UniProtKB">
        <authorList>
            <consortium name="EnsemblMetazoa"/>
        </authorList>
    </citation>
    <scope>IDENTIFICATION</scope>
</reference>
<dbReference type="CTD" id="42006"/>
<feature type="domain" description="Cadherin" evidence="16">
    <location>
        <begin position="364"/>
        <end position="472"/>
    </location>
</feature>
<keyword evidence="3 14" id="KW-0812">Transmembrane</keyword>
<protein>
    <recommendedName>
        <fullName evidence="16">Cadherin domain-containing protein</fullName>
    </recommendedName>
</protein>
<dbReference type="PRINTS" id="PR00205">
    <property type="entry name" value="CADHERIN"/>
</dbReference>
<feature type="region of interest" description="Disordered" evidence="13">
    <location>
        <begin position="1776"/>
        <end position="1857"/>
    </location>
</feature>
<dbReference type="PANTHER" id="PTHR24026">
    <property type="entry name" value="FAT ATYPICAL CADHERIN-RELATED"/>
    <property type="match status" value="1"/>
</dbReference>
<evidence type="ECO:0000256" key="7">
    <source>
        <dbReference type="ARBA" id="ARBA00022837"/>
    </source>
</evidence>
<dbReference type="Gene3D" id="2.60.40.60">
    <property type="entry name" value="Cadherins"/>
    <property type="match status" value="12"/>
</dbReference>
<dbReference type="PANTHER" id="PTHR24026:SF126">
    <property type="entry name" value="PROTOCADHERIN FAT 4"/>
    <property type="match status" value="1"/>
</dbReference>
<evidence type="ECO:0000313" key="17">
    <source>
        <dbReference type="EnsemblMetazoa" id="XP_024086217.1"/>
    </source>
</evidence>
<feature type="compositionally biased region" description="Polar residues" evidence="13">
    <location>
        <begin position="1744"/>
        <end position="1758"/>
    </location>
</feature>
<dbReference type="PROSITE" id="PS00232">
    <property type="entry name" value="CADHERIN_1"/>
    <property type="match status" value="6"/>
</dbReference>
<evidence type="ECO:0000256" key="3">
    <source>
        <dbReference type="ARBA" id="ARBA00022692"/>
    </source>
</evidence>
<feature type="domain" description="Cadherin" evidence="16">
    <location>
        <begin position="474"/>
        <end position="584"/>
    </location>
</feature>
<evidence type="ECO:0000256" key="4">
    <source>
        <dbReference type="ARBA" id="ARBA00022723"/>
    </source>
</evidence>
<dbReference type="GO" id="GO:0005509">
    <property type="term" value="F:calcium ion binding"/>
    <property type="evidence" value="ECO:0007669"/>
    <property type="project" value="UniProtKB-UniRule"/>
</dbReference>
<feature type="domain" description="Cadherin" evidence="16">
    <location>
        <begin position="686"/>
        <end position="785"/>
    </location>
</feature>
<evidence type="ECO:0000256" key="11">
    <source>
        <dbReference type="ARBA" id="ARBA00023180"/>
    </source>
</evidence>
<dbReference type="InterPro" id="IPR002126">
    <property type="entry name" value="Cadherin-like_dom"/>
</dbReference>
<evidence type="ECO:0000256" key="1">
    <source>
        <dbReference type="ARBA" id="ARBA00004251"/>
    </source>
</evidence>
<evidence type="ECO:0000256" key="5">
    <source>
        <dbReference type="ARBA" id="ARBA00022729"/>
    </source>
</evidence>
<evidence type="ECO:0000256" key="9">
    <source>
        <dbReference type="ARBA" id="ARBA00022989"/>
    </source>
</evidence>
<keyword evidence="8" id="KW-0130">Cell adhesion</keyword>
<evidence type="ECO:0000256" key="6">
    <source>
        <dbReference type="ARBA" id="ARBA00022737"/>
    </source>
</evidence>
<keyword evidence="4" id="KW-0479">Metal-binding</keyword>
<dbReference type="RefSeq" id="XP_014239374.1">
    <property type="nucleotide sequence ID" value="XM_014383888.2"/>
</dbReference>
<dbReference type="OMA" id="NCAVGTE"/>
<feature type="compositionally biased region" description="Low complexity" evidence="13">
    <location>
        <begin position="1778"/>
        <end position="1790"/>
    </location>
</feature>
<evidence type="ECO:0000256" key="15">
    <source>
        <dbReference type="SAM" id="SignalP"/>
    </source>
</evidence>
<dbReference type="RefSeq" id="XP_024086217.1">
    <property type="nucleotide sequence ID" value="XM_024230449.1"/>
</dbReference>
<evidence type="ECO:0000256" key="2">
    <source>
        <dbReference type="ARBA" id="ARBA00022475"/>
    </source>
</evidence>
<feature type="compositionally biased region" description="Basic and acidic residues" evidence="13">
    <location>
        <begin position="1847"/>
        <end position="1857"/>
    </location>
</feature>
<dbReference type="CDD" id="cd11304">
    <property type="entry name" value="Cadherin_repeat"/>
    <property type="match status" value="12"/>
</dbReference>
<evidence type="ECO:0000256" key="14">
    <source>
        <dbReference type="SAM" id="Phobius"/>
    </source>
</evidence>
<keyword evidence="10 14" id="KW-0472">Membrane</keyword>
<feature type="compositionally biased region" description="Pro residues" evidence="13">
    <location>
        <begin position="1835"/>
        <end position="1844"/>
    </location>
</feature>